<evidence type="ECO:0000256" key="5">
    <source>
        <dbReference type="RuleBase" id="RU363032"/>
    </source>
</evidence>
<evidence type="ECO:0000256" key="2">
    <source>
        <dbReference type="ARBA" id="ARBA00022692"/>
    </source>
</evidence>
<accession>A0ABV7GNV7</accession>
<comment type="subcellular location">
    <subcellularLocation>
        <location evidence="1 5">Cell membrane</location>
        <topology evidence="1 5">Multi-pass membrane protein</topology>
    </subcellularLocation>
</comment>
<dbReference type="PROSITE" id="PS50928">
    <property type="entry name" value="ABC_TM1"/>
    <property type="match status" value="1"/>
</dbReference>
<dbReference type="SUPFAM" id="SSF161098">
    <property type="entry name" value="MetI-like"/>
    <property type="match status" value="1"/>
</dbReference>
<organism evidence="7 8">
    <name type="scientific">Psychromarinibacter halotolerans</name>
    <dbReference type="NCBI Taxonomy" id="1775175"/>
    <lineage>
        <taxon>Bacteria</taxon>
        <taxon>Pseudomonadati</taxon>
        <taxon>Pseudomonadota</taxon>
        <taxon>Alphaproteobacteria</taxon>
        <taxon>Rhodobacterales</taxon>
        <taxon>Paracoccaceae</taxon>
        <taxon>Psychromarinibacter</taxon>
    </lineage>
</organism>
<comment type="similarity">
    <text evidence="5">Belongs to the binding-protein-dependent transport system permease family.</text>
</comment>
<dbReference type="Gene3D" id="1.10.3720.10">
    <property type="entry name" value="MetI-like"/>
    <property type="match status" value="1"/>
</dbReference>
<dbReference type="PANTHER" id="PTHR43839:SF3">
    <property type="entry name" value="OLIGOPEPTIDE ABC TRANSPORTER, PERMEASE PROTEIN"/>
    <property type="match status" value="1"/>
</dbReference>
<dbReference type="Proteomes" id="UP001595632">
    <property type="component" value="Unassembled WGS sequence"/>
</dbReference>
<sequence>MTKTYKEPEPDFTYDPAIETTDPAVSQETAGHEANLAAAGQWKLFWLKFRKHKLAVVSLAVVLVLYLIAAFAEFVAPFDPNQTSATYTYAPPQRLQLFHEGQFMPHVDGMKMTLNTDSMRREFERDPANPIPVGFFVKTQPYELMGFIPMETKLFGPLEPGPRSPMYIFGADRLGRDIFSRTVYGARISLSIGLVGVALSLVLGVLIGGISGFFGGKVDTVIQRVIEFLRSIPTIPLWMGLAAAIPLSWPPLRVYFMITIIVSLIGWTGLAREVRGKFLSLRNEDFVIAARLDGMSEMGIIVRHLVPSFLSHIIAVLTLSIPVMILSETALSFLGIGLQPPAISWGVLLQEAQNIRAVSQAPWLLFTPATAIVIAVLSLNFLGDGLRDAADPYGKV</sequence>
<dbReference type="InterPro" id="IPR025966">
    <property type="entry name" value="OppC_N"/>
</dbReference>
<evidence type="ECO:0000259" key="6">
    <source>
        <dbReference type="PROSITE" id="PS50928"/>
    </source>
</evidence>
<evidence type="ECO:0000313" key="8">
    <source>
        <dbReference type="Proteomes" id="UP001595632"/>
    </source>
</evidence>
<evidence type="ECO:0000256" key="3">
    <source>
        <dbReference type="ARBA" id="ARBA00022989"/>
    </source>
</evidence>
<keyword evidence="3 5" id="KW-1133">Transmembrane helix</keyword>
<keyword evidence="5" id="KW-0813">Transport</keyword>
<dbReference type="EMBL" id="JBHRTB010000010">
    <property type="protein sequence ID" value="MFC3143057.1"/>
    <property type="molecule type" value="Genomic_DNA"/>
</dbReference>
<feature type="transmembrane region" description="Helical" evidence="5">
    <location>
        <begin position="188"/>
        <end position="216"/>
    </location>
</feature>
<dbReference type="InterPro" id="IPR035906">
    <property type="entry name" value="MetI-like_sf"/>
</dbReference>
<keyword evidence="2 5" id="KW-0812">Transmembrane</keyword>
<keyword evidence="4 5" id="KW-0472">Membrane</keyword>
<keyword evidence="8" id="KW-1185">Reference proteome</keyword>
<reference evidence="8" key="1">
    <citation type="journal article" date="2019" name="Int. J. Syst. Evol. Microbiol.">
        <title>The Global Catalogue of Microorganisms (GCM) 10K type strain sequencing project: providing services to taxonomists for standard genome sequencing and annotation.</title>
        <authorList>
            <consortium name="The Broad Institute Genomics Platform"/>
            <consortium name="The Broad Institute Genome Sequencing Center for Infectious Disease"/>
            <person name="Wu L."/>
            <person name="Ma J."/>
        </authorList>
    </citation>
    <scope>NUCLEOTIDE SEQUENCE [LARGE SCALE GENOMIC DNA]</scope>
    <source>
        <strain evidence="8">KCTC 52366</strain>
    </source>
</reference>
<name>A0ABV7GNV7_9RHOB</name>
<dbReference type="CDD" id="cd06261">
    <property type="entry name" value="TM_PBP2"/>
    <property type="match status" value="1"/>
</dbReference>
<feature type="transmembrane region" description="Helical" evidence="5">
    <location>
        <begin position="254"/>
        <end position="272"/>
    </location>
</feature>
<gene>
    <name evidence="7" type="ORF">ACFOGP_10075</name>
</gene>
<feature type="transmembrane region" description="Helical" evidence="5">
    <location>
        <begin position="331"/>
        <end position="349"/>
    </location>
</feature>
<evidence type="ECO:0000313" key="7">
    <source>
        <dbReference type="EMBL" id="MFC3143057.1"/>
    </source>
</evidence>
<evidence type="ECO:0000256" key="1">
    <source>
        <dbReference type="ARBA" id="ARBA00004651"/>
    </source>
</evidence>
<dbReference type="PANTHER" id="PTHR43839">
    <property type="entry name" value="OPPC IN A BINDING PROTEIN-DEPENDENT TRANSPORT SYSTEM"/>
    <property type="match status" value="1"/>
</dbReference>
<protein>
    <submittedName>
        <fullName evidence="7">ABC transporter permease</fullName>
    </submittedName>
</protein>
<comment type="caution">
    <text evidence="7">The sequence shown here is derived from an EMBL/GenBank/DDBJ whole genome shotgun (WGS) entry which is preliminary data.</text>
</comment>
<feature type="transmembrane region" description="Helical" evidence="5">
    <location>
        <begin position="305"/>
        <end position="325"/>
    </location>
</feature>
<evidence type="ECO:0000256" key="4">
    <source>
        <dbReference type="ARBA" id="ARBA00023136"/>
    </source>
</evidence>
<dbReference type="RefSeq" id="WP_275633036.1">
    <property type="nucleotide sequence ID" value="NZ_JARGYD010000004.1"/>
</dbReference>
<feature type="domain" description="ABC transmembrane type-1" evidence="6">
    <location>
        <begin position="186"/>
        <end position="383"/>
    </location>
</feature>
<feature type="transmembrane region" description="Helical" evidence="5">
    <location>
        <begin position="361"/>
        <end position="382"/>
    </location>
</feature>
<dbReference type="InterPro" id="IPR000515">
    <property type="entry name" value="MetI-like"/>
</dbReference>
<dbReference type="Pfam" id="PF00528">
    <property type="entry name" value="BPD_transp_1"/>
    <property type="match status" value="1"/>
</dbReference>
<feature type="transmembrane region" description="Helical" evidence="5">
    <location>
        <begin position="54"/>
        <end position="76"/>
    </location>
</feature>
<feature type="transmembrane region" description="Helical" evidence="5">
    <location>
        <begin position="228"/>
        <end position="248"/>
    </location>
</feature>
<dbReference type="Pfam" id="PF12911">
    <property type="entry name" value="OppC_N"/>
    <property type="match status" value="1"/>
</dbReference>
<proteinExistence type="inferred from homology"/>